<dbReference type="EMBL" id="FN563149">
    <property type="protein sequence ID" value="CBH50523.1"/>
    <property type="molecule type" value="Genomic_DNA"/>
</dbReference>
<dbReference type="PROSITE" id="PS51257">
    <property type="entry name" value="PROKAR_LIPOPROTEIN"/>
    <property type="match status" value="1"/>
</dbReference>
<feature type="signal peptide" evidence="1">
    <location>
        <begin position="1"/>
        <end position="27"/>
    </location>
</feature>
<accession>A0A3S5YD67</accession>
<evidence type="ECO:0000256" key="1">
    <source>
        <dbReference type="SAM" id="SignalP"/>
    </source>
</evidence>
<feature type="chain" id="PRO_5018722518" evidence="1">
    <location>
        <begin position="28"/>
        <end position="135"/>
    </location>
</feature>
<reference evidence="2" key="1">
    <citation type="journal article" date="2010" name="PLoS Genet.">
        <title>The genome of a pathogenic rhodococcus: cooptive virulence underpinned by key gene acquisitions.</title>
        <authorList>
            <person name="Letek M."/>
            <person name="Gonzalez P."/>
            <person name="Macarthur I."/>
            <person name="Rodriguez H."/>
            <person name="Freeman T.C."/>
            <person name="Valero-Rello A."/>
            <person name="Blanco M."/>
            <person name="Buckley T."/>
            <person name="Cherevach I."/>
            <person name="Fahey R."/>
            <person name="Hapeshi A."/>
            <person name="Holdstock J."/>
            <person name="Leadon D."/>
            <person name="Navas J."/>
            <person name="Ocampo A."/>
            <person name="Quail M.A."/>
            <person name="Sanders M."/>
            <person name="Scortti M.M."/>
            <person name="Prescott J.F."/>
            <person name="Fogarty U."/>
            <person name="Meijer W.G."/>
            <person name="Parkhill J."/>
            <person name="Bentley S.D."/>
            <person name="Vazquez-Boland J.A."/>
        </authorList>
    </citation>
    <scope>NUCLEOTIDE SEQUENCE [LARGE SCALE GENOMIC DNA]</scope>
    <source>
        <strain evidence="2 3">103S</strain>
    </source>
</reference>
<organism evidence="2">
    <name type="scientific">Rhodococcus hoagii (strain 103S)</name>
    <name type="common">Rhodococcus equi</name>
    <dbReference type="NCBI Taxonomy" id="685727"/>
    <lineage>
        <taxon>Bacteria</taxon>
        <taxon>Bacillati</taxon>
        <taxon>Actinomycetota</taxon>
        <taxon>Actinomycetes</taxon>
        <taxon>Mycobacteriales</taxon>
        <taxon>Nocardiaceae</taxon>
        <taxon>Prescottella</taxon>
    </lineage>
</organism>
<dbReference type="Proteomes" id="UP001154400">
    <property type="component" value="Chromosome"/>
</dbReference>
<protein>
    <submittedName>
        <fullName evidence="2">Integral membrane protein</fullName>
    </submittedName>
</protein>
<evidence type="ECO:0000313" key="2">
    <source>
        <dbReference type="EMBL" id="CBH50523.1"/>
    </source>
</evidence>
<dbReference type="AlphaFoldDB" id="A0A3S5YD67"/>
<keyword evidence="1" id="KW-0732">Signal</keyword>
<proteinExistence type="predicted"/>
<gene>
    <name evidence="2" type="ordered locus">REQ_45670</name>
</gene>
<evidence type="ECO:0000313" key="3">
    <source>
        <dbReference type="Proteomes" id="UP000006892"/>
    </source>
</evidence>
<dbReference type="KEGG" id="req:REQ_45670"/>
<sequence length="135" mass="13284">MSLPRSSATLAAFAGAACLAFAPTASAATTYTVTVVPPIGTVFSSTITTLAVVVGPAPSGADATTPVTLALTEPDGDTTSFTVPLTLGGATQVVRVHEAGRYTAVATFAPPSGETATTTVEFDVTPSPFGFGSAS</sequence>
<name>A0A3S5YD67_RHOH1</name>
<dbReference type="RefSeq" id="WP_013417575.1">
    <property type="nucleotide sequence ID" value="NC_014659.1"/>
</dbReference>